<sequence>MNARQPRLATVAALVAVLAAACGDDAAPRAESSSAITTAPVSTEPVSDTTTPADPTTTTGAAVTTAESTTTVAPTTTQAPAAWEVVGPMPDLAYIPCCASNYVGDPSPPIPADPAVPLAPGIYHASRDLPAPGEVFDPTLIDVGVAPFVPCGTPDVSCESGFVDGDVGVGEVARRLAMPLDDRVRVVVSGFACVEGGSNIGADVQAGTGTLLAELQAEFEAAYTQTVAPLVAAGASFEEIQAQFATPANGFSVPCVSAGPLQWQGSAGPNLLMQFLGEFDEATASVVVPASISVEILWLTALEVAPDGSPTLYFYAGFLS</sequence>
<proteinExistence type="predicted"/>
<organism evidence="2">
    <name type="scientific">freshwater metagenome</name>
    <dbReference type="NCBI Taxonomy" id="449393"/>
    <lineage>
        <taxon>unclassified sequences</taxon>
        <taxon>metagenomes</taxon>
        <taxon>ecological metagenomes</taxon>
    </lineage>
</organism>
<dbReference type="AlphaFoldDB" id="A0A6J6EGU1"/>
<feature type="region of interest" description="Disordered" evidence="1">
    <location>
        <begin position="29"/>
        <end position="75"/>
    </location>
</feature>
<accession>A0A6J6EGU1</accession>
<feature type="compositionally biased region" description="Low complexity" evidence="1">
    <location>
        <begin position="49"/>
        <end position="75"/>
    </location>
</feature>
<dbReference type="EMBL" id="CAEZSR010000113">
    <property type="protein sequence ID" value="CAB4574474.1"/>
    <property type="molecule type" value="Genomic_DNA"/>
</dbReference>
<dbReference type="PROSITE" id="PS51257">
    <property type="entry name" value="PROKAR_LIPOPROTEIN"/>
    <property type="match status" value="1"/>
</dbReference>
<evidence type="ECO:0000313" key="2">
    <source>
        <dbReference type="EMBL" id="CAB4574474.1"/>
    </source>
</evidence>
<reference evidence="2" key="1">
    <citation type="submission" date="2020-05" db="EMBL/GenBank/DDBJ databases">
        <authorList>
            <person name="Chiriac C."/>
            <person name="Salcher M."/>
            <person name="Ghai R."/>
            <person name="Kavagutti S V."/>
        </authorList>
    </citation>
    <scope>NUCLEOTIDE SEQUENCE</scope>
</reference>
<name>A0A6J6EGU1_9ZZZZ</name>
<feature type="compositionally biased region" description="Polar residues" evidence="1">
    <location>
        <begin position="31"/>
        <end position="48"/>
    </location>
</feature>
<protein>
    <submittedName>
        <fullName evidence="2">Unannotated protein</fullName>
    </submittedName>
</protein>
<gene>
    <name evidence="2" type="ORF">UFOPK1493_02614</name>
</gene>
<evidence type="ECO:0000256" key="1">
    <source>
        <dbReference type="SAM" id="MobiDB-lite"/>
    </source>
</evidence>